<keyword evidence="9 16" id="KW-0418">Kinase</keyword>
<sequence length="367" mass="41638">MKSSSAILFLRDRLSYLILCGIIIGLGAGLMMLEHAHYPQMINTGTISYFVVLALLFTCLWLVIKYIRQKAYYKELKHAIEMTGDLHATTTVQSIVTMEQQLVARVLEQQHSAYLNELGTYRRQQELHNHFVLQWVHQMKTPVSVIDMLVQEALQQLPLTKDEQKRFMVSMQDEADRMTRSLEMLLYTARLDKFEMDLHIRSIPIHDLIRSVINAHKRLCIRHSIFPQMEGEAWAQTDEKWMRVVLNQFVSNAIKYSKSKPGAKKLVFRVEPNGDGSGKLSVTDEGCGIAPYEMPRIFDPFFTGENGRTAGESTGMGLYLAKQICNRLGHVLSAESELGAGTTMTVTFNPGGIHILGSKADMDKRAK</sequence>
<accession>A0ABS8YTL0</accession>
<feature type="transmembrane region" description="Helical" evidence="14">
    <location>
        <begin position="14"/>
        <end position="33"/>
    </location>
</feature>
<keyword evidence="6" id="KW-0808">Transferase</keyword>
<dbReference type="Proteomes" id="UP001199916">
    <property type="component" value="Unassembled WGS sequence"/>
</dbReference>
<proteinExistence type="predicted"/>
<evidence type="ECO:0000256" key="1">
    <source>
        <dbReference type="ARBA" id="ARBA00000085"/>
    </source>
</evidence>
<evidence type="ECO:0000256" key="8">
    <source>
        <dbReference type="ARBA" id="ARBA00022741"/>
    </source>
</evidence>
<organism evidence="16 17">
    <name type="scientific">Paenibacillus profundus</name>
    <dbReference type="NCBI Taxonomy" id="1173085"/>
    <lineage>
        <taxon>Bacteria</taxon>
        <taxon>Bacillati</taxon>
        <taxon>Bacillota</taxon>
        <taxon>Bacilli</taxon>
        <taxon>Bacillales</taxon>
        <taxon>Paenibacillaceae</taxon>
        <taxon>Paenibacillus</taxon>
    </lineage>
</organism>
<dbReference type="Pfam" id="PF00512">
    <property type="entry name" value="HisKA"/>
    <property type="match status" value="1"/>
</dbReference>
<comment type="subcellular location">
    <subcellularLocation>
        <location evidence="2">Cell membrane</location>
        <topology evidence="2">Multi-pass membrane protein</topology>
    </subcellularLocation>
</comment>
<dbReference type="GO" id="GO:0016301">
    <property type="term" value="F:kinase activity"/>
    <property type="evidence" value="ECO:0007669"/>
    <property type="project" value="UniProtKB-KW"/>
</dbReference>
<feature type="domain" description="Histidine kinase" evidence="15">
    <location>
        <begin position="134"/>
        <end position="352"/>
    </location>
</feature>
<dbReference type="Gene3D" id="3.30.565.10">
    <property type="entry name" value="Histidine kinase-like ATPase, C-terminal domain"/>
    <property type="match status" value="1"/>
</dbReference>
<evidence type="ECO:0000256" key="13">
    <source>
        <dbReference type="ARBA" id="ARBA00023136"/>
    </source>
</evidence>
<evidence type="ECO:0000256" key="10">
    <source>
        <dbReference type="ARBA" id="ARBA00022840"/>
    </source>
</evidence>
<protein>
    <recommendedName>
        <fullName evidence="3">histidine kinase</fullName>
        <ecNumber evidence="3">2.7.13.3</ecNumber>
    </recommendedName>
</protein>
<keyword evidence="11 14" id="KW-1133">Transmembrane helix</keyword>
<evidence type="ECO:0000256" key="5">
    <source>
        <dbReference type="ARBA" id="ARBA00022553"/>
    </source>
</evidence>
<keyword evidence="4" id="KW-1003">Cell membrane</keyword>
<evidence type="ECO:0000256" key="12">
    <source>
        <dbReference type="ARBA" id="ARBA00023012"/>
    </source>
</evidence>
<dbReference type="InterPro" id="IPR036890">
    <property type="entry name" value="HATPase_C_sf"/>
</dbReference>
<dbReference type="InterPro" id="IPR050351">
    <property type="entry name" value="BphY/WalK/GraS-like"/>
</dbReference>
<dbReference type="PRINTS" id="PR00344">
    <property type="entry name" value="BCTRLSENSOR"/>
</dbReference>
<dbReference type="EC" id="2.7.13.3" evidence="3"/>
<comment type="caution">
    <text evidence="16">The sequence shown here is derived from an EMBL/GenBank/DDBJ whole genome shotgun (WGS) entry which is preliminary data.</text>
</comment>
<name>A0ABS8YTL0_9BACL</name>
<evidence type="ECO:0000256" key="2">
    <source>
        <dbReference type="ARBA" id="ARBA00004651"/>
    </source>
</evidence>
<dbReference type="InterPro" id="IPR005467">
    <property type="entry name" value="His_kinase_dom"/>
</dbReference>
<keyword evidence="17" id="KW-1185">Reference proteome</keyword>
<dbReference type="PANTHER" id="PTHR45453">
    <property type="entry name" value="PHOSPHATE REGULON SENSOR PROTEIN PHOR"/>
    <property type="match status" value="1"/>
</dbReference>
<gene>
    <name evidence="16" type="ORF">LQV63_31190</name>
</gene>
<reference evidence="16 17" key="1">
    <citation type="submission" date="2021-11" db="EMBL/GenBank/DDBJ databases">
        <title>Draft genome sequence of Paenibacillus profundus YoMME, a new Gram-positive bacteria with exoelectrogenic properties.</title>
        <authorList>
            <person name="Hubenova Y."/>
            <person name="Hubenova E."/>
            <person name="Manasiev Y."/>
            <person name="Peykov S."/>
            <person name="Mitov M."/>
        </authorList>
    </citation>
    <scope>NUCLEOTIDE SEQUENCE [LARGE SCALE GENOMIC DNA]</scope>
    <source>
        <strain evidence="16 17">YoMME</strain>
    </source>
</reference>
<evidence type="ECO:0000256" key="4">
    <source>
        <dbReference type="ARBA" id="ARBA00022475"/>
    </source>
</evidence>
<comment type="catalytic activity">
    <reaction evidence="1">
        <text>ATP + protein L-histidine = ADP + protein N-phospho-L-histidine.</text>
        <dbReference type="EC" id="2.7.13.3"/>
    </reaction>
</comment>
<dbReference type="Pfam" id="PF02518">
    <property type="entry name" value="HATPase_c"/>
    <property type="match status" value="1"/>
</dbReference>
<feature type="transmembrane region" description="Helical" evidence="14">
    <location>
        <begin position="45"/>
        <end position="64"/>
    </location>
</feature>
<dbReference type="RefSeq" id="WP_233699589.1">
    <property type="nucleotide sequence ID" value="NZ_JAJNBZ010000070.1"/>
</dbReference>
<dbReference type="InterPro" id="IPR036097">
    <property type="entry name" value="HisK_dim/P_sf"/>
</dbReference>
<evidence type="ECO:0000256" key="11">
    <source>
        <dbReference type="ARBA" id="ARBA00022989"/>
    </source>
</evidence>
<keyword evidence="10" id="KW-0067">ATP-binding</keyword>
<evidence type="ECO:0000313" key="17">
    <source>
        <dbReference type="Proteomes" id="UP001199916"/>
    </source>
</evidence>
<evidence type="ECO:0000256" key="9">
    <source>
        <dbReference type="ARBA" id="ARBA00022777"/>
    </source>
</evidence>
<keyword evidence="12" id="KW-0902">Two-component regulatory system</keyword>
<dbReference type="PANTHER" id="PTHR45453:SF2">
    <property type="entry name" value="HISTIDINE KINASE"/>
    <property type="match status" value="1"/>
</dbReference>
<evidence type="ECO:0000256" key="14">
    <source>
        <dbReference type="SAM" id="Phobius"/>
    </source>
</evidence>
<evidence type="ECO:0000256" key="7">
    <source>
        <dbReference type="ARBA" id="ARBA00022692"/>
    </source>
</evidence>
<evidence type="ECO:0000256" key="3">
    <source>
        <dbReference type="ARBA" id="ARBA00012438"/>
    </source>
</evidence>
<keyword evidence="5" id="KW-0597">Phosphoprotein</keyword>
<dbReference type="InterPro" id="IPR003594">
    <property type="entry name" value="HATPase_dom"/>
</dbReference>
<dbReference type="InterPro" id="IPR003661">
    <property type="entry name" value="HisK_dim/P_dom"/>
</dbReference>
<evidence type="ECO:0000313" key="16">
    <source>
        <dbReference type="EMBL" id="MCE5173692.1"/>
    </source>
</evidence>
<dbReference type="SMART" id="SM00387">
    <property type="entry name" value="HATPase_c"/>
    <property type="match status" value="1"/>
</dbReference>
<dbReference type="EMBL" id="JAJNBZ010000070">
    <property type="protein sequence ID" value="MCE5173692.1"/>
    <property type="molecule type" value="Genomic_DNA"/>
</dbReference>
<keyword evidence="7 14" id="KW-0812">Transmembrane</keyword>
<dbReference type="SMART" id="SM00388">
    <property type="entry name" value="HisKA"/>
    <property type="match status" value="1"/>
</dbReference>
<evidence type="ECO:0000256" key="6">
    <source>
        <dbReference type="ARBA" id="ARBA00022679"/>
    </source>
</evidence>
<evidence type="ECO:0000259" key="15">
    <source>
        <dbReference type="PROSITE" id="PS50109"/>
    </source>
</evidence>
<keyword evidence="8" id="KW-0547">Nucleotide-binding</keyword>
<keyword evidence="13 14" id="KW-0472">Membrane</keyword>
<dbReference type="Gene3D" id="1.10.287.130">
    <property type="match status" value="1"/>
</dbReference>
<dbReference type="InterPro" id="IPR004358">
    <property type="entry name" value="Sig_transdc_His_kin-like_C"/>
</dbReference>
<dbReference type="SUPFAM" id="SSF47384">
    <property type="entry name" value="Homodimeric domain of signal transducing histidine kinase"/>
    <property type="match status" value="1"/>
</dbReference>
<dbReference type="SUPFAM" id="SSF55874">
    <property type="entry name" value="ATPase domain of HSP90 chaperone/DNA topoisomerase II/histidine kinase"/>
    <property type="match status" value="1"/>
</dbReference>
<dbReference type="CDD" id="cd00082">
    <property type="entry name" value="HisKA"/>
    <property type="match status" value="1"/>
</dbReference>
<dbReference type="PROSITE" id="PS50109">
    <property type="entry name" value="HIS_KIN"/>
    <property type="match status" value="1"/>
</dbReference>